<dbReference type="STRING" id="888832.HMPREF9420_1135"/>
<evidence type="ECO:0000259" key="1">
    <source>
        <dbReference type="Pfam" id="PF08522"/>
    </source>
</evidence>
<dbReference type="GO" id="GO:0004553">
    <property type="term" value="F:hydrolase activity, hydrolyzing O-glycosyl compounds"/>
    <property type="evidence" value="ECO:0007669"/>
    <property type="project" value="UniProtKB-ARBA"/>
</dbReference>
<dbReference type="Gene3D" id="2.60.120.200">
    <property type="match status" value="1"/>
</dbReference>
<accession>E6MNR7</accession>
<dbReference type="GO" id="GO:0005975">
    <property type="term" value="P:carbohydrate metabolic process"/>
    <property type="evidence" value="ECO:0007669"/>
    <property type="project" value="UniProtKB-ARBA"/>
</dbReference>
<comment type="caution">
    <text evidence="2">The sequence shown here is derived from an EMBL/GenBank/DDBJ whole genome shotgun (WGS) entry which is preliminary data.</text>
</comment>
<dbReference type="EMBL" id="AEQO01000111">
    <property type="protein sequence ID" value="EFV04767.1"/>
    <property type="molecule type" value="Genomic_DNA"/>
</dbReference>
<dbReference type="InterPro" id="IPR013320">
    <property type="entry name" value="ConA-like_dom_sf"/>
</dbReference>
<dbReference type="Proteomes" id="UP000003874">
    <property type="component" value="Unassembled WGS sequence"/>
</dbReference>
<name>E6MNR7_9BACT</name>
<dbReference type="Pfam" id="PF08522">
    <property type="entry name" value="BT_3987-like_N"/>
    <property type="match status" value="1"/>
</dbReference>
<protein>
    <recommendedName>
        <fullName evidence="1">BT-3987-like N-terminal domain-containing protein</fullName>
    </recommendedName>
</protein>
<evidence type="ECO:0000313" key="3">
    <source>
        <dbReference type="Proteomes" id="UP000003874"/>
    </source>
</evidence>
<gene>
    <name evidence="2" type="ORF">HMPREF9420_1135</name>
</gene>
<dbReference type="AlphaFoldDB" id="E6MNR7"/>
<dbReference type="eggNOG" id="COG2931">
    <property type="taxonomic scope" value="Bacteria"/>
</dbReference>
<keyword evidence="3" id="KW-1185">Reference proteome</keyword>
<organism evidence="2 3">
    <name type="scientific">Segatella salivae DSM 15606</name>
    <dbReference type="NCBI Taxonomy" id="888832"/>
    <lineage>
        <taxon>Bacteria</taxon>
        <taxon>Pseudomonadati</taxon>
        <taxon>Bacteroidota</taxon>
        <taxon>Bacteroidia</taxon>
        <taxon>Bacteroidales</taxon>
        <taxon>Prevotellaceae</taxon>
        <taxon>Segatella</taxon>
    </lineage>
</organism>
<dbReference type="Pfam" id="PF13385">
    <property type="entry name" value="Laminin_G_3"/>
    <property type="match status" value="1"/>
</dbReference>
<sequence>MNMMKNIFKFIPLWATILILTVACQNNDEDNFSNKAFIDAKGMTSETIVKGSIGTLVKTISIKTARPTEKDIHAAITYDGTLLELYNKKYYTSAELLPDSCYKISESQMTINKGSVKSSEAAIQFQNLGGLDRCKVYVLPISVRTTDIDLLSSAKEYYYVFKAGALINVVGDIEGNYLEIYPWKTPGRIDHMNKLTMEALVYPRELDKLISTIMGIEGKFLMRIGDAGLPPNQIQIATSYSNFTDSKLQLQTNTWQHVALTYDGDDQTLKVYINGKLMYEEDRSININLEGNGYDRNFLIGKSYDDTRDLKGCISEVRVWDVVRTQEEIASHIYNVEPTTTGLVAYWKFDDNSSLVVKDYSGNGNDLKANHTLSWKNVSLPAAK</sequence>
<dbReference type="Gene3D" id="2.60.40.1740">
    <property type="entry name" value="hypothetical protein (bacova_03559)"/>
    <property type="match status" value="1"/>
</dbReference>
<reference evidence="2 3" key="1">
    <citation type="submission" date="2010-12" db="EMBL/GenBank/DDBJ databases">
        <authorList>
            <person name="Muzny D."/>
            <person name="Qin X."/>
            <person name="Deng J."/>
            <person name="Jiang H."/>
            <person name="Liu Y."/>
            <person name="Qu J."/>
            <person name="Song X.-Z."/>
            <person name="Zhang L."/>
            <person name="Thornton R."/>
            <person name="Coyle M."/>
            <person name="Francisco L."/>
            <person name="Jackson L."/>
            <person name="Javaid M."/>
            <person name="Korchina V."/>
            <person name="Kovar C."/>
            <person name="Mata R."/>
            <person name="Mathew T."/>
            <person name="Ngo R."/>
            <person name="Nguyen L."/>
            <person name="Nguyen N."/>
            <person name="Okwuonu G."/>
            <person name="Ongeri F."/>
            <person name="Pham C."/>
            <person name="Simmons D."/>
            <person name="Wilczek-Boney K."/>
            <person name="Hale W."/>
            <person name="Jakkamsetti A."/>
            <person name="Pham P."/>
            <person name="Ruth R."/>
            <person name="San Lucas F."/>
            <person name="Warren J."/>
            <person name="Zhang J."/>
            <person name="Zhao Z."/>
            <person name="Zhou C."/>
            <person name="Zhu D."/>
            <person name="Lee S."/>
            <person name="Bess C."/>
            <person name="Blankenburg K."/>
            <person name="Forbes L."/>
            <person name="Fu Q."/>
            <person name="Gubbala S."/>
            <person name="Hirani K."/>
            <person name="Jayaseelan J.C."/>
            <person name="Lara F."/>
            <person name="Munidasa M."/>
            <person name="Palculict T."/>
            <person name="Patil S."/>
            <person name="Pu L.-L."/>
            <person name="Saada N."/>
            <person name="Tang L."/>
            <person name="Weissenberger G."/>
            <person name="Zhu Y."/>
            <person name="Hemphill L."/>
            <person name="Shang Y."/>
            <person name="Youmans B."/>
            <person name="Ayvaz T."/>
            <person name="Ross M."/>
            <person name="Santibanez J."/>
            <person name="Aqrawi P."/>
            <person name="Gross S."/>
            <person name="Joshi V."/>
            <person name="Fowler G."/>
            <person name="Nazareth L."/>
            <person name="Reid J."/>
            <person name="Worley K."/>
            <person name="Petrosino J."/>
            <person name="Highlander S."/>
            <person name="Gibbs R."/>
        </authorList>
    </citation>
    <scope>NUCLEOTIDE SEQUENCE [LARGE SCALE GENOMIC DNA]</scope>
    <source>
        <strain evidence="2 3">DSM 15606</strain>
    </source>
</reference>
<feature type="domain" description="BT-3987-like N-terminal" evidence="1">
    <location>
        <begin position="32"/>
        <end position="148"/>
    </location>
</feature>
<dbReference type="PROSITE" id="PS51257">
    <property type="entry name" value="PROKAR_LIPOPROTEIN"/>
    <property type="match status" value="1"/>
</dbReference>
<dbReference type="InterPro" id="IPR013728">
    <property type="entry name" value="BT_3987-like_N"/>
</dbReference>
<proteinExistence type="predicted"/>
<dbReference type="HOGENOM" id="CLU_050496_1_0_10"/>
<evidence type="ECO:0000313" key="2">
    <source>
        <dbReference type="EMBL" id="EFV04767.1"/>
    </source>
</evidence>
<dbReference type="SUPFAM" id="SSF49899">
    <property type="entry name" value="Concanavalin A-like lectins/glucanases"/>
    <property type="match status" value="1"/>
</dbReference>